<feature type="domain" description="Glycosyl transferase CAP10" evidence="3">
    <location>
        <begin position="218"/>
        <end position="432"/>
    </location>
</feature>
<dbReference type="EMBL" id="JALLPB020000196">
    <property type="protein sequence ID" value="KAL3815498.1"/>
    <property type="molecule type" value="Genomic_DNA"/>
</dbReference>
<organism evidence="4 5">
    <name type="scientific">Cyclostephanos tholiformis</name>
    <dbReference type="NCBI Taxonomy" id="382380"/>
    <lineage>
        <taxon>Eukaryota</taxon>
        <taxon>Sar</taxon>
        <taxon>Stramenopiles</taxon>
        <taxon>Ochrophyta</taxon>
        <taxon>Bacillariophyta</taxon>
        <taxon>Coscinodiscophyceae</taxon>
        <taxon>Thalassiosirophycidae</taxon>
        <taxon>Stephanodiscales</taxon>
        <taxon>Stephanodiscaceae</taxon>
        <taxon>Cyclostephanos</taxon>
    </lineage>
</organism>
<evidence type="ECO:0000256" key="1">
    <source>
        <dbReference type="ARBA" id="ARBA00010118"/>
    </source>
</evidence>
<dbReference type="SMART" id="SM00672">
    <property type="entry name" value="CAP10"/>
    <property type="match status" value="1"/>
</dbReference>
<protein>
    <recommendedName>
        <fullName evidence="3">Glycosyl transferase CAP10 domain-containing protein</fullName>
    </recommendedName>
</protein>
<reference evidence="4 5" key="1">
    <citation type="submission" date="2024-10" db="EMBL/GenBank/DDBJ databases">
        <title>Updated reference genomes for cyclostephanoid diatoms.</title>
        <authorList>
            <person name="Roberts W.R."/>
            <person name="Alverson A.J."/>
        </authorList>
    </citation>
    <scope>NUCLEOTIDE SEQUENCE [LARGE SCALE GENOMIC DNA]</scope>
    <source>
        <strain evidence="4 5">AJA228-03</strain>
    </source>
</reference>
<comment type="similarity">
    <text evidence="1">Belongs to the glycosyltransferase 90 family.</text>
</comment>
<dbReference type="AlphaFoldDB" id="A0ABD3RRJ6"/>
<dbReference type="PANTHER" id="PTHR12203">
    <property type="entry name" value="KDEL LYS-ASP-GLU-LEU CONTAINING - RELATED"/>
    <property type="match status" value="1"/>
</dbReference>
<evidence type="ECO:0000259" key="3">
    <source>
        <dbReference type="SMART" id="SM00672"/>
    </source>
</evidence>
<evidence type="ECO:0000313" key="5">
    <source>
        <dbReference type="Proteomes" id="UP001530377"/>
    </source>
</evidence>
<gene>
    <name evidence="4" type="ORF">ACHAXA_006195</name>
</gene>
<accession>A0ABD3RRJ6</accession>
<dbReference type="InterPro" id="IPR051091">
    <property type="entry name" value="O-Glucosyltr/Glycosyltrsf_90"/>
</dbReference>
<dbReference type="GO" id="GO:0016740">
    <property type="term" value="F:transferase activity"/>
    <property type="evidence" value="ECO:0007669"/>
    <property type="project" value="UniProtKB-KW"/>
</dbReference>
<sequence>MDGMKRRFKQIGGIDHHVTIERERQPRRESNKRQIKISGLACLLSSVAVITNVGLNGRKHNTRAVSVSYRPPSNVSNELLATFENVMSSANLSLPPGFEAYVPIILENGNILCRNSHKGNILNARIHSFIELLKAGMEMESNDAVANNDVTQSIPIILIESDASGCLHGHHPQLANWLRLNPRLESRYSIHDHADQASFPRLTWHTPAPKYGTGWCKAIGMTGYESASMLKEKCDSWFFKCSWDQTFKYHESKYPWHSKIDRAVWRGSTTGWQHLPFNELPRAKLVKMSMDRPDIIDAGFTSFVQGWKWRKLMNQTIAANVIPFEDLMKYRAIIDIDGNAWSSRFTKLLCTNSVVIKIDPDYIEYFYANLHPMLDYVPASLQNLTEVIEYVLDKKNEHQMKSIVDSANSWCKRTITKEQLANDAMSQLRKYETALFDTYDRSWEAEWISVRERIMSNIGDDLVDCSK</sequence>
<proteinExistence type="inferred from homology"/>
<comment type="caution">
    <text evidence="4">The sequence shown here is derived from an EMBL/GenBank/DDBJ whole genome shotgun (WGS) entry which is preliminary data.</text>
</comment>
<name>A0ABD3RRJ6_9STRA</name>
<evidence type="ECO:0000313" key="4">
    <source>
        <dbReference type="EMBL" id="KAL3815498.1"/>
    </source>
</evidence>
<keyword evidence="5" id="KW-1185">Reference proteome</keyword>
<dbReference type="Proteomes" id="UP001530377">
    <property type="component" value="Unassembled WGS sequence"/>
</dbReference>
<dbReference type="Pfam" id="PF05686">
    <property type="entry name" value="Glyco_transf_90"/>
    <property type="match status" value="1"/>
</dbReference>
<keyword evidence="2" id="KW-0808">Transferase</keyword>
<evidence type="ECO:0000256" key="2">
    <source>
        <dbReference type="ARBA" id="ARBA00022679"/>
    </source>
</evidence>
<dbReference type="PANTHER" id="PTHR12203:SF35">
    <property type="entry name" value="PROTEIN O-GLUCOSYLTRANSFERASE 1"/>
    <property type="match status" value="1"/>
</dbReference>
<dbReference type="InterPro" id="IPR006598">
    <property type="entry name" value="CAP10"/>
</dbReference>